<dbReference type="EMBL" id="CP016440">
    <property type="protein sequence ID" value="ANY17952.1"/>
    <property type="molecule type" value="Genomic_DNA"/>
</dbReference>
<dbReference type="KEGG" id="bpdz:BBN53_19920"/>
<dbReference type="RefSeq" id="WP_043207131.1">
    <property type="nucleotide sequence ID" value="NZ_CAJGUP010000229.1"/>
</dbReference>
<dbReference type="PANTHER" id="PTHR42103">
    <property type="entry name" value="ALPHA/BETA-HYDROLASES SUPERFAMILY PROTEIN"/>
    <property type="match status" value="1"/>
</dbReference>
<keyword evidence="2" id="KW-0378">Hydrolase</keyword>
<evidence type="ECO:0000313" key="2">
    <source>
        <dbReference type="EMBL" id="CUI79921.1"/>
    </source>
</evidence>
<evidence type="ECO:0000313" key="1">
    <source>
        <dbReference type="EMBL" id="ANY17952.1"/>
    </source>
</evidence>
<dbReference type="AlphaFoldDB" id="A0A0J6C6P7"/>
<accession>A0A0J6C6P7</accession>
<dbReference type="GO" id="GO:0016787">
    <property type="term" value="F:hydrolase activity"/>
    <property type="evidence" value="ECO:0007669"/>
    <property type="project" value="UniProtKB-KW"/>
</dbReference>
<accession>A0A0M7FE78</accession>
<dbReference type="Proteomes" id="UP000053096">
    <property type="component" value="Unassembled WGS sequence"/>
</dbReference>
<protein>
    <submittedName>
        <fullName evidence="1">Alpha/beta hydrolase</fullName>
    </submittedName>
    <submittedName>
        <fullName evidence="2">Predicted hydrolase of the alpha/beta-hydrolase fold</fullName>
    </submittedName>
</protein>
<name>A0A0J6C6P7_9BORD</name>
<proteinExistence type="predicted"/>
<sequence length="215" mass="22958">MFAHTDILAFTGAAGRIECAVDYPDGDPRGWALVLHPHPLHGGARDNKVVTTIGRACTNAGLVVVRPNFRGVGASEGEFDRAVGETEDMLGLIPQIRQALPELADAPWVLGGFSFGTAVAAQVYATLAEQGAQPGALMLMGPAVGRFQFREVDLPEDTLLVHGENDEVVPLGEAMDWARPRNLPIVVIPGASHFFHGKLITLRNLVAQRLKLALG</sequence>
<dbReference type="Proteomes" id="UP000092950">
    <property type="component" value="Chromosome"/>
</dbReference>
<reference evidence="2 3" key="1">
    <citation type="submission" date="2015-09" db="EMBL/GenBank/DDBJ databases">
        <authorList>
            <person name="Jackson K.R."/>
            <person name="Lunt B.L."/>
            <person name="Fisher J.N.B."/>
            <person name="Gardner A.V."/>
            <person name="Bailey M.E."/>
            <person name="Deus L.M."/>
            <person name="Earl A.S."/>
            <person name="Gibby P.D."/>
            <person name="Hartmann K.A."/>
            <person name="Liu J.E."/>
            <person name="Manci A.M."/>
            <person name="Nielsen D.A."/>
            <person name="Solomon M.B."/>
            <person name="Breakwell D.P."/>
            <person name="Burnett S.H."/>
            <person name="Grose J.H."/>
        </authorList>
    </citation>
    <scope>NUCLEOTIDE SEQUENCE [LARGE SCALE GENOMIC DNA]</scope>
    <source>
        <strain evidence="2 3">2789STDY5608636</strain>
    </source>
</reference>
<dbReference type="EMBL" id="CYTV01000005">
    <property type="protein sequence ID" value="CUI79921.1"/>
    <property type="molecule type" value="Genomic_DNA"/>
</dbReference>
<dbReference type="OrthoDB" id="9800435at2"/>
<dbReference type="PANTHER" id="PTHR42103:SF2">
    <property type="entry name" value="AB HYDROLASE-1 DOMAIN-CONTAINING PROTEIN"/>
    <property type="match status" value="1"/>
</dbReference>
<keyword evidence="4" id="KW-1185">Reference proteome</keyword>
<dbReference type="InterPro" id="IPR029058">
    <property type="entry name" value="AB_hydrolase_fold"/>
</dbReference>
<organism evidence="2 3">
    <name type="scientific">Bordetella pseudohinzii</name>
    <dbReference type="NCBI Taxonomy" id="1331258"/>
    <lineage>
        <taxon>Bacteria</taxon>
        <taxon>Pseudomonadati</taxon>
        <taxon>Pseudomonadota</taxon>
        <taxon>Betaproteobacteria</taxon>
        <taxon>Burkholderiales</taxon>
        <taxon>Alcaligenaceae</taxon>
        <taxon>Bordetella</taxon>
    </lineage>
</organism>
<gene>
    <name evidence="1" type="ORF">BBN53_19920</name>
    <name evidence="2" type="ORF">ERS370011_02291</name>
</gene>
<reference evidence="1 4" key="2">
    <citation type="submission" date="2016-07" db="EMBL/GenBank/DDBJ databases">
        <title>Complete genome sequences of Bordetella pseudohinzii.</title>
        <authorList>
            <person name="Spilker T."/>
            <person name="Darrah R."/>
            <person name="LiPuma J.J."/>
        </authorList>
    </citation>
    <scope>NUCLEOTIDE SEQUENCE [LARGE SCALE GENOMIC DNA]</scope>
    <source>
        <strain evidence="1 4">HI4681</strain>
    </source>
</reference>
<evidence type="ECO:0000313" key="3">
    <source>
        <dbReference type="Proteomes" id="UP000053096"/>
    </source>
</evidence>
<dbReference type="SUPFAM" id="SSF53474">
    <property type="entry name" value="alpha/beta-Hydrolases"/>
    <property type="match status" value="1"/>
</dbReference>
<evidence type="ECO:0000313" key="4">
    <source>
        <dbReference type="Proteomes" id="UP000092950"/>
    </source>
</evidence>
<dbReference type="Gene3D" id="3.40.50.1820">
    <property type="entry name" value="alpha/beta hydrolase"/>
    <property type="match status" value="1"/>
</dbReference>